<reference evidence="6 8" key="1">
    <citation type="submission" date="2018-10" db="EMBL/GenBank/DDBJ databases">
        <title>Co-occurring genomic capacity for anaerobic methane metabolism and dissimilatory sulfite reduction discovered in the Korarchaeota.</title>
        <authorList>
            <person name="Mckay L.J."/>
            <person name="Dlakic M."/>
            <person name="Fields M.W."/>
            <person name="Delmont T.O."/>
            <person name="Eren A.M."/>
            <person name="Jay Z.J."/>
            <person name="Klingelsmith K.B."/>
            <person name="Rusch D.B."/>
            <person name="Inskeep W.P."/>
        </authorList>
    </citation>
    <scope>NUCLEOTIDE SEQUENCE [LARGE SCALE GENOMIC DNA]</scope>
    <source>
        <strain evidence="6 8">MDKW</strain>
    </source>
</reference>
<dbReference type="GO" id="GO:0005886">
    <property type="term" value="C:plasma membrane"/>
    <property type="evidence" value="ECO:0007669"/>
    <property type="project" value="TreeGrafter"/>
</dbReference>
<evidence type="ECO:0000256" key="3">
    <source>
        <dbReference type="ARBA" id="ARBA00022989"/>
    </source>
</evidence>
<accession>A0A429GPD6</accession>
<sequence>MDLIGGLINLFLVMLIAPVLDGFARKVRARIHCRIGPPILQTWYDIIKLFKKKDIDAEVSSRLYLISPYLSLAFSLVAALIIPIGCKKPPLGFTGDVLLLVYLLASSSLLVAFGSTASGNPFSGIGASRMLSLTVLGEGMLAGSIVTFSVIAGSLRIGSITELLSTSPRLAAAVALIPLAVFVYLESERVPFDIHEAEPEIVGILVEFSGRKLGLIKYSMMIRSTVLATLLIDLAVPWWLADSYMIPFYIISIILWLLLLLLLTLIFTIVDSSLARYRISMAIEGLVPFLCISFLSIVLAFLGV</sequence>
<comment type="caution">
    <text evidence="6">The sequence shown here is derived from an EMBL/GenBank/DDBJ whole genome shotgun (WGS) entry which is preliminary data.</text>
</comment>
<proteinExistence type="predicted"/>
<dbReference type="Pfam" id="PF00146">
    <property type="entry name" value="NADHdh"/>
    <property type="match status" value="1"/>
</dbReference>
<evidence type="ECO:0008006" key="10">
    <source>
        <dbReference type="Google" id="ProtNLM"/>
    </source>
</evidence>
<organism evidence="6 8">
    <name type="scientific">Candidatus Methanodesulfokora washburnensis</name>
    <dbReference type="NCBI Taxonomy" id="2478471"/>
    <lineage>
        <taxon>Archaea</taxon>
        <taxon>Thermoproteota</taxon>
        <taxon>Candidatus Korarchaeia</taxon>
        <taxon>Candidatus Korarchaeia incertae sedis</taxon>
        <taxon>Candidatus Methanodesulfokora</taxon>
    </lineage>
</organism>
<feature type="transmembrane region" description="Helical" evidence="5">
    <location>
        <begin position="63"/>
        <end position="85"/>
    </location>
</feature>
<evidence type="ECO:0000313" key="7">
    <source>
        <dbReference type="EMBL" id="RZN62120.1"/>
    </source>
</evidence>
<dbReference type="Proteomes" id="UP000277582">
    <property type="component" value="Unassembled WGS sequence"/>
</dbReference>
<gene>
    <name evidence="6" type="ORF">D6D85_05685</name>
    <name evidence="7" type="ORF">EF810_03610</name>
</gene>
<dbReference type="InterPro" id="IPR052561">
    <property type="entry name" value="ComplexI_Subunit1"/>
</dbReference>
<comment type="subcellular location">
    <subcellularLocation>
        <location evidence="1">Membrane</location>
        <topology evidence="1">Multi-pass membrane protein</topology>
    </subcellularLocation>
</comment>
<dbReference type="PANTHER" id="PTHR43359">
    <property type="entry name" value="FORMATE HYDROGENLYASE SUBUNIT 4"/>
    <property type="match status" value="1"/>
</dbReference>
<feature type="transmembrane region" description="Helical" evidence="5">
    <location>
        <begin position="246"/>
        <end position="270"/>
    </location>
</feature>
<evidence type="ECO:0000256" key="4">
    <source>
        <dbReference type="ARBA" id="ARBA00023136"/>
    </source>
</evidence>
<evidence type="ECO:0000313" key="8">
    <source>
        <dbReference type="Proteomes" id="UP000277582"/>
    </source>
</evidence>
<dbReference type="Proteomes" id="UP000316217">
    <property type="component" value="Unassembled WGS sequence"/>
</dbReference>
<feature type="transmembrane region" description="Helical" evidence="5">
    <location>
        <begin position="167"/>
        <end position="185"/>
    </location>
</feature>
<protein>
    <recommendedName>
        <fullName evidence="10">Formate hydrogenlyase subunit 4</fullName>
    </recommendedName>
</protein>
<dbReference type="InterPro" id="IPR001694">
    <property type="entry name" value="NADH_UbQ_OxRdtase_su1/FPO"/>
</dbReference>
<evidence type="ECO:0000256" key="5">
    <source>
        <dbReference type="SAM" id="Phobius"/>
    </source>
</evidence>
<keyword evidence="4 5" id="KW-0472">Membrane</keyword>
<dbReference type="EMBL" id="RXII01000054">
    <property type="protein sequence ID" value="RZN62120.1"/>
    <property type="molecule type" value="Genomic_DNA"/>
</dbReference>
<keyword evidence="8" id="KW-1185">Reference proteome</keyword>
<evidence type="ECO:0000313" key="6">
    <source>
        <dbReference type="EMBL" id="RSN75725.1"/>
    </source>
</evidence>
<evidence type="ECO:0000313" key="9">
    <source>
        <dbReference type="Proteomes" id="UP000316217"/>
    </source>
</evidence>
<feature type="transmembrane region" description="Helical" evidence="5">
    <location>
        <begin position="282"/>
        <end position="302"/>
    </location>
</feature>
<reference evidence="7 9" key="2">
    <citation type="journal article" date="2019" name="Nat. Microbiol.">
        <title>Wide diversity of methane and short-chain alkane metabolisms in uncultured archaea.</title>
        <authorList>
            <person name="Borrel G."/>
            <person name="Adam P.S."/>
            <person name="McKay L.J."/>
            <person name="Chen L.X."/>
            <person name="Sierra-Garcia I.N."/>
            <person name="Sieber C.M."/>
            <person name="Letourneur Q."/>
            <person name="Ghozlane A."/>
            <person name="Andersen G.L."/>
            <person name="Li W.J."/>
            <person name="Hallam S.J."/>
            <person name="Muyzer G."/>
            <person name="de Oliveira V.M."/>
            <person name="Inskeep W.P."/>
            <person name="Banfield J.F."/>
            <person name="Gribaldo S."/>
        </authorList>
    </citation>
    <scope>NUCLEOTIDE SEQUENCE [LARGE SCALE GENOMIC DNA]</scope>
    <source>
        <strain evidence="7">NM4</strain>
    </source>
</reference>
<feature type="transmembrane region" description="Helical" evidence="5">
    <location>
        <begin position="97"/>
        <end position="118"/>
    </location>
</feature>
<feature type="transmembrane region" description="Helical" evidence="5">
    <location>
        <begin position="220"/>
        <end position="240"/>
    </location>
</feature>
<evidence type="ECO:0000256" key="1">
    <source>
        <dbReference type="ARBA" id="ARBA00004141"/>
    </source>
</evidence>
<keyword evidence="2 5" id="KW-0812">Transmembrane</keyword>
<dbReference type="RefSeq" id="WP_125671060.1">
    <property type="nucleotide sequence ID" value="NZ_RCOS01000070.1"/>
</dbReference>
<feature type="transmembrane region" description="Helical" evidence="5">
    <location>
        <begin position="6"/>
        <end position="24"/>
    </location>
</feature>
<name>A0A429GPD6_9CREN</name>
<dbReference type="AlphaFoldDB" id="A0A429GPD6"/>
<dbReference type="PANTHER" id="PTHR43359:SF1">
    <property type="entry name" value="FORMATE HYDROGENLYASE SUBUNIT 4-RELATED"/>
    <property type="match status" value="1"/>
</dbReference>
<dbReference type="EMBL" id="RCOS01000070">
    <property type="protein sequence ID" value="RSN75725.1"/>
    <property type="molecule type" value="Genomic_DNA"/>
</dbReference>
<feature type="transmembrane region" description="Helical" evidence="5">
    <location>
        <begin position="130"/>
        <end position="155"/>
    </location>
</feature>
<evidence type="ECO:0000256" key="2">
    <source>
        <dbReference type="ARBA" id="ARBA00022692"/>
    </source>
</evidence>
<keyword evidence="3 5" id="KW-1133">Transmembrane helix</keyword>
<dbReference type="OrthoDB" id="15253at2157"/>